<dbReference type="RefSeq" id="WP_007467751.1">
    <property type="nucleotide sequence ID" value="NZ_AMZO01000024.1"/>
</dbReference>
<evidence type="ECO:0000313" key="2">
    <source>
        <dbReference type="Proteomes" id="UP000011134"/>
    </source>
</evidence>
<comment type="caution">
    <text evidence="1">The sequence shown here is derived from an EMBL/GenBank/DDBJ whole genome shotgun (WGS) entry which is preliminary data.</text>
</comment>
<name>L8JAP6_9GAMM</name>
<dbReference type="EMBL" id="AMZO01000024">
    <property type="protein sequence ID" value="ELR64624.1"/>
    <property type="molecule type" value="Genomic_DNA"/>
</dbReference>
<dbReference type="OrthoDB" id="6629563at2"/>
<dbReference type="Proteomes" id="UP000011134">
    <property type="component" value="Unassembled WGS sequence"/>
</dbReference>
<gene>
    <name evidence="1" type="ORF">C942_02317</name>
</gene>
<dbReference type="PATRIC" id="fig|1056511.3.peg.3392"/>
<reference evidence="1 2" key="1">
    <citation type="submission" date="2012-12" db="EMBL/GenBank/DDBJ databases">
        <title>Genome Assembly of Photobacterium sp. AK15.</title>
        <authorList>
            <person name="Khatri I."/>
            <person name="Vaidya B."/>
            <person name="Srinivas T.N.R."/>
            <person name="Subramanian S."/>
            <person name="Pinnaka A."/>
        </authorList>
    </citation>
    <scope>NUCLEOTIDE SEQUENCE [LARGE SCALE GENOMIC DNA]</scope>
    <source>
        <strain evidence="1 2">AK15</strain>
    </source>
</reference>
<organism evidence="1 2">
    <name type="scientific">Photobacterium marinum</name>
    <dbReference type="NCBI Taxonomy" id="1056511"/>
    <lineage>
        <taxon>Bacteria</taxon>
        <taxon>Pseudomonadati</taxon>
        <taxon>Pseudomonadota</taxon>
        <taxon>Gammaproteobacteria</taxon>
        <taxon>Vibrionales</taxon>
        <taxon>Vibrionaceae</taxon>
        <taxon>Photobacterium</taxon>
    </lineage>
</organism>
<sequence length="75" mass="8347">MAKGFLDDLENAASGSKVVNTTKPQSAYKAKTIQRIPVTYFDAHKELRENGKTSQLFTGYILEAIKEKLERDGAL</sequence>
<evidence type="ECO:0000313" key="1">
    <source>
        <dbReference type="EMBL" id="ELR64624.1"/>
    </source>
</evidence>
<keyword evidence="2" id="KW-1185">Reference proteome</keyword>
<protein>
    <submittedName>
        <fullName evidence="1">Uncharacterized protein</fullName>
    </submittedName>
</protein>
<dbReference type="AlphaFoldDB" id="L8JAP6"/>
<accession>L8JAP6</accession>
<proteinExistence type="predicted"/>